<dbReference type="AlphaFoldDB" id="A0A0L9U903"/>
<dbReference type="PANTHER" id="PTHR33057:SF98">
    <property type="entry name" value="TRANSCRIPTION REPRESSOR OFP18"/>
    <property type="match status" value="1"/>
</dbReference>
<dbReference type="PROSITE" id="PS51754">
    <property type="entry name" value="OVATE"/>
    <property type="match status" value="1"/>
</dbReference>
<comment type="subcellular location">
    <subcellularLocation>
        <location evidence="1 6">Nucleus</location>
    </subcellularLocation>
</comment>
<dbReference type="KEGG" id="var:108328246"/>
<dbReference type="PANTHER" id="PTHR33057">
    <property type="entry name" value="TRANSCRIPTION REPRESSOR OFP7-RELATED"/>
    <property type="match status" value="1"/>
</dbReference>
<protein>
    <recommendedName>
        <fullName evidence="6">Transcription repressor</fullName>
    </recommendedName>
    <alternativeName>
        <fullName evidence="6">Ovate family protein</fullName>
    </alternativeName>
</protein>
<keyword evidence="3 6" id="KW-0805">Transcription regulation</keyword>
<evidence type="ECO:0000313" key="10">
    <source>
        <dbReference type="EMBL" id="KOM39087.1"/>
    </source>
</evidence>
<feature type="region of interest" description="Disordered" evidence="7">
    <location>
        <begin position="1"/>
        <end position="28"/>
    </location>
</feature>
<dbReference type="EMBL" id="CM003373">
    <property type="protein sequence ID" value="KOM39087.1"/>
    <property type="molecule type" value="Genomic_DNA"/>
</dbReference>
<dbReference type="Gramene" id="KOM39087">
    <property type="protein sequence ID" value="KOM39087"/>
    <property type="gene ID" value="LR48_Vigan03g246900"/>
</dbReference>
<dbReference type="OMA" id="CHQPKTH"/>
<dbReference type="Pfam" id="PF04844">
    <property type="entry name" value="Ovate"/>
    <property type="match status" value="1"/>
</dbReference>
<dbReference type="Proteomes" id="UP000053144">
    <property type="component" value="Chromosome 3"/>
</dbReference>
<gene>
    <name evidence="9" type="ORF">HKW66_Vig0054900</name>
    <name evidence="10" type="ORF">LR48_Vigan03g246900</name>
</gene>
<evidence type="ECO:0000313" key="12">
    <source>
        <dbReference type="Proteomes" id="UP000743370"/>
    </source>
</evidence>
<reference evidence="11" key="1">
    <citation type="journal article" date="2015" name="Proc. Natl. Acad. Sci. U.S.A.">
        <title>Genome sequencing of adzuki bean (Vigna angularis) provides insight into high starch and low fat accumulation and domestication.</title>
        <authorList>
            <person name="Yang K."/>
            <person name="Tian Z."/>
            <person name="Chen C."/>
            <person name="Luo L."/>
            <person name="Zhao B."/>
            <person name="Wang Z."/>
            <person name="Yu L."/>
            <person name="Li Y."/>
            <person name="Sun Y."/>
            <person name="Li W."/>
            <person name="Chen Y."/>
            <person name="Li Y."/>
            <person name="Zhang Y."/>
            <person name="Ai D."/>
            <person name="Zhao J."/>
            <person name="Shang C."/>
            <person name="Ma Y."/>
            <person name="Wu B."/>
            <person name="Wang M."/>
            <person name="Gao L."/>
            <person name="Sun D."/>
            <person name="Zhang P."/>
            <person name="Guo F."/>
            <person name="Wang W."/>
            <person name="Li Y."/>
            <person name="Wang J."/>
            <person name="Varshney R.K."/>
            <person name="Wang J."/>
            <person name="Ling H.Q."/>
            <person name="Wan P."/>
        </authorList>
    </citation>
    <scope>NUCLEOTIDE SEQUENCE</scope>
    <source>
        <strain evidence="11">cv. Jingnong 6</strain>
    </source>
</reference>
<comment type="function">
    <text evidence="6">Transcriptional repressor that regulates multiple aspects of plant growth and development.</text>
</comment>
<evidence type="ECO:0000256" key="2">
    <source>
        <dbReference type="ARBA" id="ARBA00022491"/>
    </source>
</evidence>
<feature type="domain" description="OVATE" evidence="8">
    <location>
        <begin position="142"/>
        <end position="203"/>
    </location>
</feature>
<dbReference type="GO" id="GO:0045892">
    <property type="term" value="P:negative regulation of DNA-templated transcription"/>
    <property type="evidence" value="ECO:0007669"/>
    <property type="project" value="UniProtKB-UniRule"/>
</dbReference>
<dbReference type="InterPro" id="IPR038933">
    <property type="entry name" value="Ovate"/>
</dbReference>
<proteinExistence type="predicted"/>
<dbReference type="InterPro" id="IPR006458">
    <property type="entry name" value="Ovate_C"/>
</dbReference>
<evidence type="ECO:0000256" key="6">
    <source>
        <dbReference type="RuleBase" id="RU367028"/>
    </source>
</evidence>
<dbReference type="Proteomes" id="UP000743370">
    <property type="component" value="Unassembled WGS sequence"/>
</dbReference>
<keyword evidence="2 6" id="KW-0678">Repressor</keyword>
<accession>A0A0L9U903</accession>
<dbReference type="NCBIfam" id="TIGR01568">
    <property type="entry name" value="A_thal_3678"/>
    <property type="match status" value="1"/>
</dbReference>
<evidence type="ECO:0000256" key="7">
    <source>
        <dbReference type="SAM" id="MobiDB-lite"/>
    </source>
</evidence>
<evidence type="ECO:0000256" key="4">
    <source>
        <dbReference type="ARBA" id="ARBA00023163"/>
    </source>
</evidence>
<dbReference type="GO" id="GO:0005634">
    <property type="term" value="C:nucleus"/>
    <property type="evidence" value="ECO:0007669"/>
    <property type="project" value="UniProtKB-SubCell"/>
</dbReference>
<feature type="compositionally biased region" description="Low complexity" evidence="7">
    <location>
        <begin position="123"/>
        <end position="135"/>
    </location>
</feature>
<evidence type="ECO:0000256" key="1">
    <source>
        <dbReference type="ARBA" id="ARBA00004123"/>
    </source>
</evidence>
<feature type="region of interest" description="Disordered" evidence="7">
    <location>
        <begin position="110"/>
        <end position="136"/>
    </location>
</feature>
<organism evidence="10 11">
    <name type="scientific">Phaseolus angularis</name>
    <name type="common">Azuki bean</name>
    <name type="synonym">Vigna angularis</name>
    <dbReference type="NCBI Taxonomy" id="3914"/>
    <lineage>
        <taxon>Eukaryota</taxon>
        <taxon>Viridiplantae</taxon>
        <taxon>Streptophyta</taxon>
        <taxon>Embryophyta</taxon>
        <taxon>Tracheophyta</taxon>
        <taxon>Spermatophyta</taxon>
        <taxon>Magnoliopsida</taxon>
        <taxon>eudicotyledons</taxon>
        <taxon>Gunneridae</taxon>
        <taxon>Pentapetalae</taxon>
        <taxon>rosids</taxon>
        <taxon>fabids</taxon>
        <taxon>Fabales</taxon>
        <taxon>Fabaceae</taxon>
        <taxon>Papilionoideae</taxon>
        <taxon>50 kb inversion clade</taxon>
        <taxon>NPAAA clade</taxon>
        <taxon>indigoferoid/millettioid clade</taxon>
        <taxon>Phaseoleae</taxon>
        <taxon>Vigna</taxon>
    </lineage>
</organism>
<dbReference type="STRING" id="3914.A0A0L9U903"/>
<evidence type="ECO:0000313" key="11">
    <source>
        <dbReference type="Proteomes" id="UP000053144"/>
    </source>
</evidence>
<sequence length="268" mass="29604">MGKKMKLPSLLHNKNSHPKPSSTSWPWPSCHQPRTLSFRDQNDVAFKTINPAYFDMPESSHSFFTVSPDSGSFSTASEEDSRRPDSLETLIRPLPSDRLFFHPDQTSSILESKAGTSTPTPTPTQTQTTTTPTTTLPFKDSVVMSVESQDPYVDFLRSMEEMVEAQCVKDFDGLQELLCWYLKVNGKSNHGYIVGAFIDLLVAFSDINSHSPSSPLSFYSSSLSSSCSTHCVSCLEAEDEVDTATPNSSFLLEQVREDQSSSSSSSLN</sequence>
<reference evidence="9 12" key="3">
    <citation type="submission" date="2020-05" db="EMBL/GenBank/DDBJ databases">
        <title>Vigna angularis (adzuki bean) Var. LongXiaoDou No. 4 denovo assembly.</title>
        <authorList>
            <person name="Xiang H."/>
        </authorList>
    </citation>
    <scope>NUCLEOTIDE SEQUENCE [LARGE SCALE GENOMIC DNA]</scope>
    <source>
        <tissue evidence="9">Leaf</tissue>
    </source>
</reference>
<name>A0A0L9U903_PHAAN</name>
<evidence type="ECO:0000313" key="9">
    <source>
        <dbReference type="EMBL" id="KAG2406234.1"/>
    </source>
</evidence>
<dbReference type="EMBL" id="JABFOF010000002">
    <property type="protein sequence ID" value="KAG2406234.1"/>
    <property type="molecule type" value="Genomic_DNA"/>
</dbReference>
<evidence type="ECO:0000259" key="8">
    <source>
        <dbReference type="PROSITE" id="PS51754"/>
    </source>
</evidence>
<evidence type="ECO:0000256" key="5">
    <source>
        <dbReference type="ARBA" id="ARBA00023242"/>
    </source>
</evidence>
<dbReference type="OrthoDB" id="689823at2759"/>
<keyword evidence="4 6" id="KW-0804">Transcription</keyword>
<reference evidence="10" key="2">
    <citation type="submission" date="2015-02" db="EMBL/GenBank/DDBJ databases">
        <authorList>
            <person name="Chooi Y.-H."/>
        </authorList>
    </citation>
    <scope>NUCLEOTIDE SEQUENCE</scope>
    <source>
        <tissue evidence="10">Seedling</tissue>
    </source>
</reference>
<keyword evidence="5 6" id="KW-0539">Nucleus</keyword>
<evidence type="ECO:0000256" key="3">
    <source>
        <dbReference type="ARBA" id="ARBA00023015"/>
    </source>
</evidence>
<feature type="compositionally biased region" description="Low complexity" evidence="7">
    <location>
        <begin position="18"/>
        <end position="28"/>
    </location>
</feature>